<evidence type="ECO:0000259" key="3">
    <source>
        <dbReference type="Pfam" id="PF22680"/>
    </source>
</evidence>
<protein>
    <submittedName>
        <fullName evidence="4">DUF4091 domain-containing protein</fullName>
    </submittedName>
</protein>
<evidence type="ECO:0000256" key="1">
    <source>
        <dbReference type="SAM" id="MobiDB-lite"/>
    </source>
</evidence>
<feature type="region of interest" description="Disordered" evidence="1">
    <location>
        <begin position="197"/>
        <end position="222"/>
    </location>
</feature>
<dbReference type="EMBL" id="WJIE01000001">
    <property type="protein sequence ID" value="MRG90557.1"/>
    <property type="molecule type" value="Genomic_DNA"/>
</dbReference>
<dbReference type="Gene3D" id="2.60.120.430">
    <property type="entry name" value="Galactose-binding lectin"/>
    <property type="match status" value="1"/>
</dbReference>
<evidence type="ECO:0000259" key="2">
    <source>
        <dbReference type="Pfam" id="PF13320"/>
    </source>
</evidence>
<dbReference type="InterPro" id="IPR025150">
    <property type="entry name" value="GH123_cat"/>
</dbReference>
<dbReference type="InterPro" id="IPR008979">
    <property type="entry name" value="Galactose-bd-like_sf"/>
</dbReference>
<keyword evidence="5" id="KW-1185">Reference proteome</keyword>
<feature type="domain" description="Glycoside hydrolase 123 N-terminal" evidence="3">
    <location>
        <begin position="522"/>
        <end position="577"/>
    </location>
</feature>
<gene>
    <name evidence="4" type="ORF">GF068_01250</name>
</gene>
<organism evidence="4 5">
    <name type="scientific">Polyangium spumosum</name>
    <dbReference type="NCBI Taxonomy" id="889282"/>
    <lineage>
        <taxon>Bacteria</taxon>
        <taxon>Pseudomonadati</taxon>
        <taxon>Myxococcota</taxon>
        <taxon>Polyangia</taxon>
        <taxon>Polyangiales</taxon>
        <taxon>Polyangiaceae</taxon>
        <taxon>Polyangium</taxon>
    </lineage>
</organism>
<dbReference type="Proteomes" id="UP000440224">
    <property type="component" value="Unassembled WGS sequence"/>
</dbReference>
<proteinExistence type="predicted"/>
<dbReference type="InterPro" id="IPR053850">
    <property type="entry name" value="Glyco_hydro_123_N_2"/>
</dbReference>
<feature type="region of interest" description="Disordered" evidence="1">
    <location>
        <begin position="319"/>
        <end position="386"/>
    </location>
</feature>
<dbReference type="SUPFAM" id="SSF49785">
    <property type="entry name" value="Galactose-binding domain-like"/>
    <property type="match status" value="1"/>
</dbReference>
<reference evidence="4 5" key="1">
    <citation type="submission" date="2019-10" db="EMBL/GenBank/DDBJ databases">
        <title>A soil myxobacterium in the family Polyangiaceae.</title>
        <authorList>
            <person name="Li Y."/>
            <person name="Wang J."/>
        </authorList>
    </citation>
    <scope>NUCLEOTIDE SEQUENCE [LARGE SCALE GENOMIC DNA]</scope>
    <source>
        <strain evidence="4 5">DSM 14734</strain>
    </source>
</reference>
<sequence length="1154" mass="123921">MNGEPLGEPDLLAAAFDEADGAADPAVGELVGRGDGDGRVEGSVLADPEPERAAEQRAVVPLSEAGLGDEEVRKIATCRRAGSRRAAEEALERGMGARDGRVRGLGVERGAAEQDEPMLLGRTKRPEPAREVDGVRELGRRRAGLDVVADAERARPRGAGREGAGADLDVHGERLVRAGQEQEGVADAGEALAIEVQGETRDVPGRGGDAVGDREVGGRGAAEDEDTLGALVRALLRGNHALAVADAHAAQRGHSIDAGPGAADGELLRARGLRADEVNFDVDHAPIRPRREAHGEAIGERGQGRERLGGARGGGICGRGGRVAAGGERHGGEEDGRKNVFPGETHGLPQQRGAGRVIAEPGGGRNASRRRDRRSLAFSRGSAVPSGAEVPMPRLRFAPLSLVLLACGSQGAPPGNGKPPLPPCTDCTPSGDRAFVLPSPAGATLWTATPMDKVLREATPPSRMGDGIRISAAKNELEPFQIVVRPDAAGPVSFSLSPLTGPGTLDDVRIHRVGYVRITEPSDPSSIVSPYVPDPLHPTSFGASHELAAGENQPFWITVRVPPGAAAGEYTATLTVTTSGGTEVIPVSLHVYDFELPQKLGFDGNWNTSFQALGGGESLEKVRELKDFFHEHRLVPGGVAWPAGLNYNGGINYDCASGSFVEENNPYDFSQLGPEYIDGVGWNGVGFPSFQIMQFVDNSTPRPQTFCGVDRGSDPFGTPEYNAAWQELLAAIDAYLVAKGWQDKGYYYVQNEPQGPEDYDVAAFLAKLAKEAAPNLRIAVSEEPKPEIAEHASIGSGHYDLWWADLSHFDPKYAEVRQALGEDVWWYFLYGDLPPHFNPITIDHPGIETRIAFWAAWKYRIRGFAYYSVTGWGSDPYEDPRPQGTNQNGDGFLLYPPEDGAIVSSIRWELLREGAEDFEYLLRAAGGTIPQTPAQAAGCDLSAASAVSSPTSFTRDASALAHLRDELGLYLEGKVNGCPTLVSAPEGAHPRAAYHINFQDPNGEPSANPLVLDGHEWIKIGWEGYDAKKGYGWSGPHIGDPGIMLYKYLADAPVSELQKSVIYNDYGRTDTFNWDIEQGQYEITVSIGWHDRTYEQHRVLVEGQPLFDSVATTPAEPYRVASVVVDVNDGNVTMEVGQQDQYTMLNWMRIVPVP</sequence>
<feature type="region of interest" description="Disordered" evidence="1">
    <location>
        <begin position="24"/>
        <end position="57"/>
    </location>
</feature>
<feature type="domain" description="Glycoside hydrolase 123 catalytic" evidence="2">
    <location>
        <begin position="717"/>
        <end position="921"/>
    </location>
</feature>
<accession>A0A6N7PFG3</accession>
<name>A0A6N7PFG3_9BACT</name>
<dbReference type="Pfam" id="PF22680">
    <property type="entry name" value="Glyco_hydro_123_N_2"/>
    <property type="match status" value="1"/>
</dbReference>
<feature type="compositionally biased region" description="Basic and acidic residues" evidence="1">
    <location>
        <begin position="327"/>
        <end position="338"/>
    </location>
</feature>
<evidence type="ECO:0000313" key="5">
    <source>
        <dbReference type="Proteomes" id="UP000440224"/>
    </source>
</evidence>
<feature type="compositionally biased region" description="Basic and acidic residues" evidence="1">
    <location>
        <begin position="124"/>
        <end position="137"/>
    </location>
</feature>
<dbReference type="Pfam" id="PF13320">
    <property type="entry name" value="GH123_cat"/>
    <property type="match status" value="1"/>
</dbReference>
<feature type="region of interest" description="Disordered" evidence="1">
    <location>
        <begin position="102"/>
        <end position="137"/>
    </location>
</feature>
<dbReference type="OrthoDB" id="177619at2"/>
<comment type="caution">
    <text evidence="4">The sequence shown here is derived from an EMBL/GenBank/DDBJ whole genome shotgun (WGS) entry which is preliminary data.</text>
</comment>
<dbReference type="AlphaFoldDB" id="A0A6N7PFG3"/>
<evidence type="ECO:0000313" key="4">
    <source>
        <dbReference type="EMBL" id="MRG90557.1"/>
    </source>
</evidence>